<keyword evidence="2 4" id="KW-0238">DNA-binding</keyword>
<organism evidence="6 7">
    <name type="scientific">Chelatococcus reniformis</name>
    <dbReference type="NCBI Taxonomy" id="1494448"/>
    <lineage>
        <taxon>Bacteria</taxon>
        <taxon>Pseudomonadati</taxon>
        <taxon>Pseudomonadota</taxon>
        <taxon>Alphaproteobacteria</taxon>
        <taxon>Hyphomicrobiales</taxon>
        <taxon>Chelatococcaceae</taxon>
        <taxon>Chelatococcus</taxon>
    </lineage>
</organism>
<dbReference type="PROSITE" id="PS50977">
    <property type="entry name" value="HTH_TETR_2"/>
    <property type="match status" value="1"/>
</dbReference>
<proteinExistence type="predicted"/>
<dbReference type="RefSeq" id="WP_188612909.1">
    <property type="nucleotide sequence ID" value="NZ_BMGG01000018.1"/>
</dbReference>
<sequence length="196" mass="20495">MVESNGDGPARADARRSLAALLQAAKEVFSVSGVDAPVRMIAEKAGVGVGTVYRHFPQRSDLIVAVFRNEVDACANAAPVLAAQCPPGEALDRWLQRFIAFVATKRGFAAALHSGDPAYEPLPNYLLDRLAPALGGLLSAAAAAGKVRADVEPVDLLLAIARLAAPDDTGGLTAQSRRMLALLFDGLRLPPGAMWG</sequence>
<evidence type="ECO:0000259" key="5">
    <source>
        <dbReference type="PROSITE" id="PS50977"/>
    </source>
</evidence>
<evidence type="ECO:0000256" key="3">
    <source>
        <dbReference type="ARBA" id="ARBA00023163"/>
    </source>
</evidence>
<dbReference type="PANTHER" id="PTHR30055">
    <property type="entry name" value="HTH-TYPE TRANSCRIPTIONAL REGULATOR RUTR"/>
    <property type="match status" value="1"/>
</dbReference>
<dbReference type="Gene3D" id="1.10.357.10">
    <property type="entry name" value="Tetracycline Repressor, domain 2"/>
    <property type="match status" value="1"/>
</dbReference>
<dbReference type="PRINTS" id="PR00455">
    <property type="entry name" value="HTHTETR"/>
</dbReference>
<reference evidence="6" key="2">
    <citation type="submission" date="2020-09" db="EMBL/GenBank/DDBJ databases">
        <authorList>
            <person name="Sun Q."/>
            <person name="Zhou Y."/>
        </authorList>
    </citation>
    <scope>NUCLEOTIDE SEQUENCE</scope>
    <source>
        <strain evidence="6">CGMCC 1.12919</strain>
    </source>
</reference>
<dbReference type="SUPFAM" id="SSF48498">
    <property type="entry name" value="Tetracyclin repressor-like, C-terminal domain"/>
    <property type="match status" value="1"/>
</dbReference>
<keyword evidence="3" id="KW-0804">Transcription</keyword>
<dbReference type="GO" id="GO:0003700">
    <property type="term" value="F:DNA-binding transcription factor activity"/>
    <property type="evidence" value="ECO:0007669"/>
    <property type="project" value="TreeGrafter"/>
</dbReference>
<dbReference type="Pfam" id="PF21597">
    <property type="entry name" value="TetR_C_43"/>
    <property type="match status" value="1"/>
</dbReference>
<dbReference type="AlphaFoldDB" id="A0A916UZ47"/>
<dbReference type="InterPro" id="IPR009057">
    <property type="entry name" value="Homeodomain-like_sf"/>
</dbReference>
<dbReference type="Proteomes" id="UP000637002">
    <property type="component" value="Unassembled WGS sequence"/>
</dbReference>
<dbReference type="EMBL" id="BMGG01000018">
    <property type="protein sequence ID" value="GGC94547.1"/>
    <property type="molecule type" value="Genomic_DNA"/>
</dbReference>
<dbReference type="InterPro" id="IPR050109">
    <property type="entry name" value="HTH-type_TetR-like_transc_reg"/>
</dbReference>
<gene>
    <name evidence="6" type="ORF">GCM10010994_60400</name>
</gene>
<feature type="DNA-binding region" description="H-T-H motif" evidence="4">
    <location>
        <begin position="37"/>
        <end position="56"/>
    </location>
</feature>
<feature type="domain" description="HTH tetR-type" evidence="5">
    <location>
        <begin position="15"/>
        <end position="74"/>
    </location>
</feature>
<name>A0A916UZ47_9HYPH</name>
<protein>
    <submittedName>
        <fullName evidence="6">TetR family transcriptional regulator</fullName>
    </submittedName>
</protein>
<reference evidence="6" key="1">
    <citation type="journal article" date="2014" name="Int. J. Syst. Evol. Microbiol.">
        <title>Complete genome sequence of Corynebacterium casei LMG S-19264T (=DSM 44701T), isolated from a smear-ripened cheese.</title>
        <authorList>
            <consortium name="US DOE Joint Genome Institute (JGI-PGF)"/>
            <person name="Walter F."/>
            <person name="Albersmeier A."/>
            <person name="Kalinowski J."/>
            <person name="Ruckert C."/>
        </authorList>
    </citation>
    <scope>NUCLEOTIDE SEQUENCE</scope>
    <source>
        <strain evidence="6">CGMCC 1.12919</strain>
    </source>
</reference>
<comment type="caution">
    <text evidence="6">The sequence shown here is derived from an EMBL/GenBank/DDBJ whole genome shotgun (WGS) entry which is preliminary data.</text>
</comment>
<dbReference type="Pfam" id="PF00440">
    <property type="entry name" value="TetR_N"/>
    <property type="match status" value="1"/>
</dbReference>
<dbReference type="GO" id="GO:0000976">
    <property type="term" value="F:transcription cis-regulatory region binding"/>
    <property type="evidence" value="ECO:0007669"/>
    <property type="project" value="TreeGrafter"/>
</dbReference>
<evidence type="ECO:0000256" key="4">
    <source>
        <dbReference type="PROSITE-ProRule" id="PRU00335"/>
    </source>
</evidence>
<dbReference type="PANTHER" id="PTHR30055:SF234">
    <property type="entry name" value="HTH-TYPE TRANSCRIPTIONAL REGULATOR BETI"/>
    <property type="match status" value="1"/>
</dbReference>
<dbReference type="SUPFAM" id="SSF46689">
    <property type="entry name" value="Homeodomain-like"/>
    <property type="match status" value="1"/>
</dbReference>
<dbReference type="InterPro" id="IPR049445">
    <property type="entry name" value="TetR_SbtR-like_C"/>
</dbReference>
<dbReference type="InterPro" id="IPR036271">
    <property type="entry name" value="Tet_transcr_reg_TetR-rel_C_sf"/>
</dbReference>
<evidence type="ECO:0000313" key="7">
    <source>
        <dbReference type="Proteomes" id="UP000637002"/>
    </source>
</evidence>
<evidence type="ECO:0000256" key="1">
    <source>
        <dbReference type="ARBA" id="ARBA00023015"/>
    </source>
</evidence>
<dbReference type="InterPro" id="IPR001647">
    <property type="entry name" value="HTH_TetR"/>
</dbReference>
<evidence type="ECO:0000313" key="6">
    <source>
        <dbReference type="EMBL" id="GGC94547.1"/>
    </source>
</evidence>
<keyword evidence="1" id="KW-0805">Transcription regulation</keyword>
<accession>A0A916UZ47</accession>
<evidence type="ECO:0000256" key="2">
    <source>
        <dbReference type="ARBA" id="ARBA00023125"/>
    </source>
</evidence>
<keyword evidence="7" id="KW-1185">Reference proteome</keyword>